<evidence type="ECO:0000313" key="1">
    <source>
        <dbReference type="EMBL" id="PZV83852.1"/>
    </source>
</evidence>
<dbReference type="InterPro" id="IPR036388">
    <property type="entry name" value="WH-like_DNA-bd_sf"/>
</dbReference>
<reference evidence="1 2" key="1">
    <citation type="submission" date="2018-06" db="EMBL/GenBank/DDBJ databases">
        <title>Genomic Encyclopedia of Archaeal and Bacterial Type Strains, Phase II (KMG-II): from individual species to whole genera.</title>
        <authorList>
            <person name="Goeker M."/>
        </authorList>
    </citation>
    <scope>NUCLEOTIDE SEQUENCE [LARGE SCALE GENOMIC DNA]</scope>
    <source>
        <strain evidence="1 2">T4</strain>
    </source>
</reference>
<protein>
    <submittedName>
        <fullName evidence="1">Uncharacterized protein DUF3253</fullName>
    </submittedName>
</protein>
<gene>
    <name evidence="1" type="ORF">CLV31_10577</name>
</gene>
<dbReference type="Gene3D" id="1.10.10.10">
    <property type="entry name" value="Winged helix-like DNA-binding domain superfamily/Winged helix DNA-binding domain"/>
    <property type="match status" value="1"/>
</dbReference>
<dbReference type="EMBL" id="QKTX01000005">
    <property type="protein sequence ID" value="PZV83852.1"/>
    <property type="molecule type" value="Genomic_DNA"/>
</dbReference>
<dbReference type="AlphaFoldDB" id="A0A326RV99"/>
<accession>A0A326RV99</accession>
<name>A0A326RV99_9BACT</name>
<evidence type="ECO:0000313" key="2">
    <source>
        <dbReference type="Proteomes" id="UP000248917"/>
    </source>
</evidence>
<dbReference type="Pfam" id="PF11625">
    <property type="entry name" value="DUF3253"/>
    <property type="match status" value="1"/>
</dbReference>
<organism evidence="1 2">
    <name type="scientific">Algoriphagus aquaeductus</name>
    <dbReference type="NCBI Taxonomy" id="475299"/>
    <lineage>
        <taxon>Bacteria</taxon>
        <taxon>Pseudomonadati</taxon>
        <taxon>Bacteroidota</taxon>
        <taxon>Cytophagia</taxon>
        <taxon>Cytophagales</taxon>
        <taxon>Cyclobacteriaceae</taxon>
        <taxon>Algoriphagus</taxon>
    </lineage>
</organism>
<dbReference type="InterPro" id="IPR021660">
    <property type="entry name" value="DUF3253"/>
</dbReference>
<dbReference type="RefSeq" id="WP_111392466.1">
    <property type="nucleotide sequence ID" value="NZ_JBKBOX010000017.1"/>
</dbReference>
<sequence>MEVLRVAILDFCRRRKNNSFCPSEVVRQLYPEDWRHFMPEIQAVMMDMYREGLIRVTQQNKPVDPNQLPIGPVRISALPQKPI</sequence>
<proteinExistence type="predicted"/>
<dbReference type="InterPro" id="IPR036390">
    <property type="entry name" value="WH_DNA-bd_sf"/>
</dbReference>
<dbReference type="OrthoDB" id="711646at2"/>
<comment type="caution">
    <text evidence="1">The sequence shown here is derived from an EMBL/GenBank/DDBJ whole genome shotgun (WGS) entry which is preliminary data.</text>
</comment>
<dbReference type="Proteomes" id="UP000248917">
    <property type="component" value="Unassembled WGS sequence"/>
</dbReference>
<keyword evidence="2" id="KW-1185">Reference proteome</keyword>
<dbReference type="SUPFAM" id="SSF46785">
    <property type="entry name" value="Winged helix' DNA-binding domain"/>
    <property type="match status" value="1"/>
</dbReference>